<organism evidence="1 2">
    <name type="scientific">Xanthocytophaga flava</name>
    <dbReference type="NCBI Taxonomy" id="3048013"/>
    <lineage>
        <taxon>Bacteria</taxon>
        <taxon>Pseudomonadati</taxon>
        <taxon>Bacteroidota</taxon>
        <taxon>Cytophagia</taxon>
        <taxon>Cytophagales</taxon>
        <taxon>Rhodocytophagaceae</taxon>
        <taxon>Xanthocytophaga</taxon>
    </lineage>
</organism>
<name>A0ABT7CKE7_9BACT</name>
<keyword evidence="2" id="KW-1185">Reference proteome</keyword>
<dbReference type="EMBL" id="JASJOT010000008">
    <property type="protein sequence ID" value="MDJ1494191.1"/>
    <property type="molecule type" value="Genomic_DNA"/>
</dbReference>
<gene>
    <name evidence="1" type="ORF">QNI19_14705</name>
</gene>
<sequence length="637" mass="72622">MELLENDIAVNRQEILKVVSEKALETALQRNKISSIKRGVYSYESLPPKWQELLKTIYCYGHEPYEFLAAFSKNESVDTYKQRKARIAALIKTDAEELQTLQVQVGKKLATGYARLCAWLRFMAETTRQDCIEKWGLDGKEELYKVCLEAMQKEFDNNQLAGQRISEIRPLQNKITAFVREGTVAVINKKVGKRNLNAKKMSEAVEKVLVILLTRTMKDNRIYLLEAWKQYQQFMSGLLQIVDTDSGEIFAPVGMPALSLSTVKRALKQPAIEAEIQRLSRSGLDYSNSNKGHALRKAPTFSLSLASMDDQDIPYRLDTGGKAYAYYIFDVKSGAIIGVAVGVEKNAELFKASVANMMLNPALNGRMPIEIEVEQHISSGFKDTLLAKGNVFPLVKWALGGNPKEKAAERFIKRMRYDHQRQREGFLFRPKARLDANRINTDLKATKYTFKQVESFVMADVEAYNNAEHPDFKGKTRLQVLQENANPNASFVKLSEDIKYVGTKVDTTLRHNQYCIVRGEQFVIPSPDVVKRMKHYKVEAYYLPQLLGEKVWLFHEGEFLCEAVAAETVRFNVASAEWNETDQQNYDWQSAFLSEQHTMTKTGAAEIKRFEVLQSVSIDQPVKKNKTDIYDDPSLFD</sequence>
<dbReference type="Proteomes" id="UP001228581">
    <property type="component" value="Unassembled WGS sequence"/>
</dbReference>
<dbReference type="InterPro" id="IPR036397">
    <property type="entry name" value="RNaseH_sf"/>
</dbReference>
<reference evidence="1 2" key="1">
    <citation type="submission" date="2023-05" db="EMBL/GenBank/DDBJ databases">
        <authorList>
            <person name="Zhang X."/>
        </authorList>
    </citation>
    <scope>NUCLEOTIDE SEQUENCE [LARGE SCALE GENOMIC DNA]</scope>
    <source>
        <strain evidence="1 2">DM2B3-1</strain>
    </source>
</reference>
<protein>
    <recommendedName>
        <fullName evidence="3">Integrase catalytic domain-containing protein</fullName>
    </recommendedName>
</protein>
<evidence type="ECO:0000313" key="1">
    <source>
        <dbReference type="EMBL" id="MDJ1494191.1"/>
    </source>
</evidence>
<evidence type="ECO:0008006" key="3">
    <source>
        <dbReference type="Google" id="ProtNLM"/>
    </source>
</evidence>
<dbReference type="RefSeq" id="WP_313997140.1">
    <property type="nucleotide sequence ID" value="NZ_JASJOT010000008.1"/>
</dbReference>
<dbReference type="Gene3D" id="3.30.420.10">
    <property type="entry name" value="Ribonuclease H-like superfamily/Ribonuclease H"/>
    <property type="match status" value="1"/>
</dbReference>
<accession>A0ABT7CKE7</accession>
<comment type="caution">
    <text evidence="1">The sequence shown here is derived from an EMBL/GenBank/DDBJ whole genome shotgun (WGS) entry which is preliminary data.</text>
</comment>
<proteinExistence type="predicted"/>
<evidence type="ECO:0000313" key="2">
    <source>
        <dbReference type="Proteomes" id="UP001228581"/>
    </source>
</evidence>